<comment type="similarity">
    <text evidence="2">Belongs to the apolipoprotein O/MICOS complex subunit Mic27 family.</text>
</comment>
<proteinExistence type="inferred from homology"/>
<dbReference type="Proteomes" id="UP001329430">
    <property type="component" value="Chromosome 3"/>
</dbReference>
<evidence type="ECO:0000256" key="8">
    <source>
        <dbReference type="SAM" id="MobiDB-lite"/>
    </source>
</evidence>
<evidence type="ECO:0000256" key="2">
    <source>
        <dbReference type="ARBA" id="ARBA00010904"/>
    </source>
</evidence>
<comment type="function">
    <text evidence="7">Component of the MICOS complex, a large protein complex of the mitochondrial inner membrane that plays crucial roles in the maintenance of crista junctions, inner membrane architecture, and formation of contact sites to the outer membrane.</text>
</comment>
<dbReference type="AlphaFoldDB" id="A0AAN7VNJ4"/>
<comment type="subcellular location">
    <subcellularLocation>
        <location evidence="7">Mitochondrion inner membrane</location>
    </subcellularLocation>
    <subcellularLocation>
        <location evidence="1">Mitochondrion membrane</location>
    </subcellularLocation>
</comment>
<dbReference type="GO" id="GO:0042407">
    <property type="term" value="P:cristae formation"/>
    <property type="evidence" value="ECO:0007669"/>
    <property type="project" value="InterPro"/>
</dbReference>
<keyword evidence="3" id="KW-0812">Transmembrane</keyword>
<keyword evidence="6" id="KW-0472">Membrane</keyword>
<evidence type="ECO:0000256" key="3">
    <source>
        <dbReference type="ARBA" id="ARBA00022692"/>
    </source>
</evidence>
<evidence type="ECO:0000313" key="10">
    <source>
        <dbReference type="Proteomes" id="UP001329430"/>
    </source>
</evidence>
<evidence type="ECO:0000256" key="5">
    <source>
        <dbReference type="ARBA" id="ARBA00023128"/>
    </source>
</evidence>
<accession>A0AAN7VNJ4</accession>
<evidence type="ECO:0000256" key="4">
    <source>
        <dbReference type="ARBA" id="ARBA00022989"/>
    </source>
</evidence>
<evidence type="ECO:0000256" key="7">
    <source>
        <dbReference type="RuleBase" id="RU363021"/>
    </source>
</evidence>
<protein>
    <recommendedName>
        <fullName evidence="7">MICOS complex subunit</fullName>
    </recommendedName>
</protein>
<evidence type="ECO:0000256" key="6">
    <source>
        <dbReference type="ARBA" id="ARBA00023136"/>
    </source>
</evidence>
<dbReference type="InterPro" id="IPR019166">
    <property type="entry name" value="MIC26/MIC27"/>
</dbReference>
<gene>
    <name evidence="9" type="ORF">RI129_005493</name>
</gene>
<reference evidence="9 10" key="1">
    <citation type="journal article" date="2024" name="Insects">
        <title>An Improved Chromosome-Level Genome Assembly of the Firefly Pyrocoelia pectoralis.</title>
        <authorList>
            <person name="Fu X."/>
            <person name="Meyer-Rochow V.B."/>
            <person name="Ballantyne L."/>
            <person name="Zhu X."/>
        </authorList>
    </citation>
    <scope>NUCLEOTIDE SEQUENCE [LARGE SCALE GENOMIC DNA]</scope>
    <source>
        <strain evidence="9">XCY_ONT2</strain>
    </source>
</reference>
<keyword evidence="10" id="KW-1185">Reference proteome</keyword>
<dbReference type="Pfam" id="PF09769">
    <property type="entry name" value="ApoO"/>
    <property type="match status" value="1"/>
</dbReference>
<dbReference type="PANTHER" id="PTHR14564">
    <property type="entry name" value="MICOS COMPLEX SUBUNIT MIC26 / MIC27 FAMILY MEMBER"/>
    <property type="match status" value="1"/>
</dbReference>
<evidence type="ECO:0000256" key="1">
    <source>
        <dbReference type="ARBA" id="ARBA00004325"/>
    </source>
</evidence>
<sequence>MMSNKVLKPLFISAAAVVTDGPKCEDVHDCRCKPSELPIYTKEPECKPQEICVTEPGPVETAVGMVRHAFLTAFDHVKQITNTTEEYAKTALQHTESTITYLQKEENVVPRYGAVGIGGFSGFIFGLRGGIIKRFIYTSAGALSIAAICYPAEAKQYSKLGLGYATIAYNFVVGAKKDDPPSNLPSLPKMPGSLSEAWDTVKSIGQSNSVSIPDKEKEKKVKKSKHAKSPDAQIDSADSCSYPHPLNNEPSSSDE</sequence>
<feature type="region of interest" description="Disordered" evidence="8">
    <location>
        <begin position="205"/>
        <end position="255"/>
    </location>
</feature>
<keyword evidence="7" id="KW-0999">Mitochondrion inner membrane</keyword>
<evidence type="ECO:0000313" key="9">
    <source>
        <dbReference type="EMBL" id="KAK5647029.1"/>
    </source>
</evidence>
<keyword evidence="4" id="KW-1133">Transmembrane helix</keyword>
<organism evidence="9 10">
    <name type="scientific">Pyrocoelia pectoralis</name>
    <dbReference type="NCBI Taxonomy" id="417401"/>
    <lineage>
        <taxon>Eukaryota</taxon>
        <taxon>Metazoa</taxon>
        <taxon>Ecdysozoa</taxon>
        <taxon>Arthropoda</taxon>
        <taxon>Hexapoda</taxon>
        <taxon>Insecta</taxon>
        <taxon>Pterygota</taxon>
        <taxon>Neoptera</taxon>
        <taxon>Endopterygota</taxon>
        <taxon>Coleoptera</taxon>
        <taxon>Polyphaga</taxon>
        <taxon>Elateriformia</taxon>
        <taxon>Elateroidea</taxon>
        <taxon>Lampyridae</taxon>
        <taxon>Lampyrinae</taxon>
        <taxon>Pyrocoelia</taxon>
    </lineage>
</organism>
<comment type="caution">
    <text evidence="9">The sequence shown here is derived from an EMBL/GenBank/DDBJ whole genome shotgun (WGS) entry which is preliminary data.</text>
</comment>
<dbReference type="EMBL" id="JAVRBK010000003">
    <property type="protein sequence ID" value="KAK5647029.1"/>
    <property type="molecule type" value="Genomic_DNA"/>
</dbReference>
<dbReference type="InterPro" id="IPR033182">
    <property type="entry name" value="MIC26/MIC27_animal"/>
</dbReference>
<name>A0AAN7VNJ4_9COLE</name>
<keyword evidence="5 7" id="KW-0496">Mitochondrion</keyword>
<comment type="subunit">
    <text evidence="7">Component of the mitochondrial contact site and cristae organizing system (MICOS) complex.</text>
</comment>
<dbReference type="GO" id="GO:0061617">
    <property type="term" value="C:MICOS complex"/>
    <property type="evidence" value="ECO:0007669"/>
    <property type="project" value="UniProtKB-UniRule"/>
</dbReference>